<accession>V5IBK0</accession>
<keyword evidence="1" id="KW-1133">Transmembrane helix</keyword>
<feature type="transmembrane region" description="Helical" evidence="1">
    <location>
        <begin position="12"/>
        <end position="30"/>
    </location>
</feature>
<feature type="transmembrane region" description="Helical" evidence="1">
    <location>
        <begin position="42"/>
        <end position="62"/>
    </location>
</feature>
<sequence>MLNLVMRNSWLAIGASFAAMIGSGMLVRSLPYERGLGAKQAAWMLHSSVMGALVAPLCLLGGPHPWSGQPGTLLGWWPVFRRWPRAPLLRSSSTMGGPLAIGLGFVFASSLGSMFLPASTALGAGLYSISMVRGPGPLRRLPPVRHAAHCQDGPKSTPPHALKPYDPINASISIYLDTLNIFIRIAMILAGGGSRRK</sequence>
<proteinExistence type="evidence at transcript level"/>
<feature type="transmembrane region" description="Helical" evidence="1">
    <location>
        <begin position="99"/>
        <end position="129"/>
    </location>
</feature>
<keyword evidence="1" id="KW-0472">Membrane</keyword>
<name>V5IBK0_IXORI</name>
<reference evidence="2" key="1">
    <citation type="journal article" date="2015" name="Sci. Rep.">
        <title>Tissue- and time-dependent transcription in Ixodes ricinus salivary glands and midguts when blood feeding on the vertebrate host.</title>
        <authorList>
            <person name="Kotsyfakis M."/>
            <person name="Schwarz A."/>
            <person name="Erhart J."/>
            <person name="Ribeiro J.M."/>
        </authorList>
    </citation>
    <scope>NUCLEOTIDE SEQUENCE</scope>
    <source>
        <tissue evidence="2">Salivary gland and midgut</tissue>
    </source>
</reference>
<evidence type="ECO:0000313" key="2">
    <source>
        <dbReference type="EMBL" id="JAB69166.1"/>
    </source>
</evidence>
<protein>
    <submittedName>
        <fullName evidence="2">Putative growth-hormone inducible transmembrane protein</fullName>
    </submittedName>
</protein>
<organism evidence="2">
    <name type="scientific">Ixodes ricinus</name>
    <name type="common">Common tick</name>
    <name type="synonym">Acarus ricinus</name>
    <dbReference type="NCBI Taxonomy" id="34613"/>
    <lineage>
        <taxon>Eukaryota</taxon>
        <taxon>Metazoa</taxon>
        <taxon>Ecdysozoa</taxon>
        <taxon>Arthropoda</taxon>
        <taxon>Chelicerata</taxon>
        <taxon>Arachnida</taxon>
        <taxon>Acari</taxon>
        <taxon>Parasitiformes</taxon>
        <taxon>Ixodida</taxon>
        <taxon>Ixodoidea</taxon>
        <taxon>Ixodidae</taxon>
        <taxon>Ixodinae</taxon>
        <taxon>Ixodes</taxon>
    </lineage>
</organism>
<dbReference type="EMBL" id="GANP01015302">
    <property type="protein sequence ID" value="JAB69166.1"/>
    <property type="molecule type" value="mRNA"/>
</dbReference>
<evidence type="ECO:0000256" key="1">
    <source>
        <dbReference type="SAM" id="Phobius"/>
    </source>
</evidence>
<keyword evidence="1 2" id="KW-0812">Transmembrane</keyword>
<dbReference type="AlphaFoldDB" id="V5IBK0"/>